<dbReference type="HOGENOM" id="CLU_1256136_0_0_1"/>
<keyword evidence="7" id="KW-1185">Reference proteome</keyword>
<evidence type="ECO:0000256" key="1">
    <source>
        <dbReference type="ARBA" id="ARBA00022723"/>
    </source>
</evidence>
<feature type="domain" description="MYND-type" evidence="5">
    <location>
        <begin position="27"/>
        <end position="65"/>
    </location>
</feature>
<dbReference type="RefSeq" id="XP_007862211.1">
    <property type="nucleotide sequence ID" value="XM_007864020.1"/>
</dbReference>
<protein>
    <recommendedName>
        <fullName evidence="5">MYND-type domain-containing protein</fullName>
    </recommendedName>
</protein>
<dbReference type="OrthoDB" id="2995359at2759"/>
<evidence type="ECO:0000256" key="4">
    <source>
        <dbReference type="PROSITE-ProRule" id="PRU00134"/>
    </source>
</evidence>
<proteinExistence type="predicted"/>
<dbReference type="OMA" id="FAKWFER"/>
<evidence type="ECO:0000313" key="6">
    <source>
        <dbReference type="EMBL" id="EPQ59147.1"/>
    </source>
</evidence>
<dbReference type="PROSITE" id="PS50865">
    <property type="entry name" value="ZF_MYND_2"/>
    <property type="match status" value="1"/>
</dbReference>
<keyword evidence="2 4" id="KW-0863">Zinc-finger</keyword>
<dbReference type="KEGG" id="gtr:GLOTRDRAFT_109558"/>
<gene>
    <name evidence="6" type="ORF">GLOTRDRAFT_109558</name>
</gene>
<reference evidence="6 7" key="1">
    <citation type="journal article" date="2012" name="Science">
        <title>The Paleozoic origin of enzymatic lignin decomposition reconstructed from 31 fungal genomes.</title>
        <authorList>
            <person name="Floudas D."/>
            <person name="Binder M."/>
            <person name="Riley R."/>
            <person name="Barry K."/>
            <person name="Blanchette R.A."/>
            <person name="Henrissat B."/>
            <person name="Martinez A.T."/>
            <person name="Otillar R."/>
            <person name="Spatafora J.W."/>
            <person name="Yadav J.S."/>
            <person name="Aerts A."/>
            <person name="Benoit I."/>
            <person name="Boyd A."/>
            <person name="Carlson A."/>
            <person name="Copeland A."/>
            <person name="Coutinho P.M."/>
            <person name="de Vries R.P."/>
            <person name="Ferreira P."/>
            <person name="Findley K."/>
            <person name="Foster B."/>
            <person name="Gaskell J."/>
            <person name="Glotzer D."/>
            <person name="Gorecki P."/>
            <person name="Heitman J."/>
            <person name="Hesse C."/>
            <person name="Hori C."/>
            <person name="Igarashi K."/>
            <person name="Jurgens J.A."/>
            <person name="Kallen N."/>
            <person name="Kersten P."/>
            <person name="Kohler A."/>
            <person name="Kuees U."/>
            <person name="Kumar T.K.A."/>
            <person name="Kuo A."/>
            <person name="LaButti K."/>
            <person name="Larrondo L.F."/>
            <person name="Lindquist E."/>
            <person name="Ling A."/>
            <person name="Lombard V."/>
            <person name="Lucas S."/>
            <person name="Lundell T."/>
            <person name="Martin R."/>
            <person name="McLaughlin D.J."/>
            <person name="Morgenstern I."/>
            <person name="Morin E."/>
            <person name="Murat C."/>
            <person name="Nagy L.G."/>
            <person name="Nolan M."/>
            <person name="Ohm R.A."/>
            <person name="Patyshakuliyeva A."/>
            <person name="Rokas A."/>
            <person name="Ruiz-Duenas F.J."/>
            <person name="Sabat G."/>
            <person name="Salamov A."/>
            <person name="Samejima M."/>
            <person name="Schmutz J."/>
            <person name="Slot J.C."/>
            <person name="St John F."/>
            <person name="Stenlid J."/>
            <person name="Sun H."/>
            <person name="Sun S."/>
            <person name="Syed K."/>
            <person name="Tsang A."/>
            <person name="Wiebenga A."/>
            <person name="Young D."/>
            <person name="Pisabarro A."/>
            <person name="Eastwood D.C."/>
            <person name="Martin F."/>
            <person name="Cullen D."/>
            <person name="Grigoriev I.V."/>
            <person name="Hibbett D.S."/>
        </authorList>
    </citation>
    <scope>NUCLEOTIDE SEQUENCE [LARGE SCALE GENOMIC DNA]</scope>
    <source>
        <strain evidence="6 7">ATCC 11539</strain>
    </source>
</reference>
<organism evidence="6 7">
    <name type="scientific">Gloeophyllum trabeum (strain ATCC 11539 / FP-39264 / Madison 617)</name>
    <name type="common">Brown rot fungus</name>
    <dbReference type="NCBI Taxonomy" id="670483"/>
    <lineage>
        <taxon>Eukaryota</taxon>
        <taxon>Fungi</taxon>
        <taxon>Dikarya</taxon>
        <taxon>Basidiomycota</taxon>
        <taxon>Agaricomycotina</taxon>
        <taxon>Agaricomycetes</taxon>
        <taxon>Gloeophyllales</taxon>
        <taxon>Gloeophyllaceae</taxon>
        <taxon>Gloeophyllum</taxon>
    </lineage>
</organism>
<evidence type="ECO:0000256" key="3">
    <source>
        <dbReference type="ARBA" id="ARBA00022833"/>
    </source>
</evidence>
<dbReference type="GeneID" id="19299061"/>
<dbReference type="Proteomes" id="UP000030669">
    <property type="component" value="Unassembled WGS sequence"/>
</dbReference>
<keyword evidence="1" id="KW-0479">Metal-binding</keyword>
<evidence type="ECO:0000259" key="5">
    <source>
        <dbReference type="PROSITE" id="PS50865"/>
    </source>
</evidence>
<name>S7QIM6_GLOTA</name>
<dbReference type="SUPFAM" id="SSF144232">
    <property type="entry name" value="HIT/MYND zinc finger-like"/>
    <property type="match status" value="1"/>
</dbReference>
<dbReference type="AlphaFoldDB" id="S7QIM6"/>
<accession>S7QIM6</accession>
<evidence type="ECO:0000313" key="7">
    <source>
        <dbReference type="Proteomes" id="UP000030669"/>
    </source>
</evidence>
<dbReference type="PROSITE" id="PS01360">
    <property type="entry name" value="ZF_MYND_1"/>
    <property type="match status" value="1"/>
</dbReference>
<dbReference type="Gene3D" id="6.10.140.2220">
    <property type="match status" value="1"/>
</dbReference>
<dbReference type="InterPro" id="IPR002893">
    <property type="entry name" value="Znf_MYND"/>
</dbReference>
<keyword evidence="3" id="KW-0862">Zinc</keyword>
<dbReference type="Pfam" id="PF01753">
    <property type="entry name" value="zf-MYND"/>
    <property type="match status" value="1"/>
</dbReference>
<sequence>MPVQLGEQCEHCLKHPQKLGHPDESRCCRCLPDAAILRNCSRCQSTRYCGKECQKAHWAEHKQSCTNTVHLKQLRESLGPEVTRRHIAFEKWGWKYLHILTRAAMSAIEVAKDPNRMNTHIFVVHLETVDTSDNGRNPKYAVKEAHCRTLEELYLMRPWTSFAAMEQSIAPGPGHVIVMDDVLPGGLGVQTRPVRTDWDPRMIPYNPMWLILLREETRAG</sequence>
<dbReference type="GO" id="GO:0008270">
    <property type="term" value="F:zinc ion binding"/>
    <property type="evidence" value="ECO:0007669"/>
    <property type="project" value="UniProtKB-KW"/>
</dbReference>
<dbReference type="EMBL" id="KB469297">
    <property type="protein sequence ID" value="EPQ59147.1"/>
    <property type="molecule type" value="Genomic_DNA"/>
</dbReference>
<dbReference type="eggNOG" id="ENOG502SZXC">
    <property type="taxonomic scope" value="Eukaryota"/>
</dbReference>
<evidence type="ECO:0000256" key="2">
    <source>
        <dbReference type="ARBA" id="ARBA00022771"/>
    </source>
</evidence>